<dbReference type="EMBL" id="KQ980039">
    <property type="protein sequence ID" value="KYN18137.1"/>
    <property type="molecule type" value="Genomic_DNA"/>
</dbReference>
<sequence length="127" mass="14601">MPCKYNIATLVSLESEKKAKTNLQLILVAPQEEQDKVEKSPIEDVKKLDDTKAATQTQVMVLLTESSDVTQIYVLVKIHKQGKIQLLDNNGFIRRNYTLDSTRTLHRPQFRGKIRALDNIVLQFDYI</sequence>
<dbReference type="Proteomes" id="UP000078492">
    <property type="component" value="Unassembled WGS sequence"/>
</dbReference>
<evidence type="ECO:0000313" key="2">
    <source>
        <dbReference type="Proteomes" id="UP000078492"/>
    </source>
</evidence>
<evidence type="ECO:0000313" key="1">
    <source>
        <dbReference type="EMBL" id="KYN18137.1"/>
    </source>
</evidence>
<proteinExistence type="predicted"/>
<name>A0A151J5H9_9HYME</name>
<protein>
    <submittedName>
        <fullName evidence="1">Uncharacterized protein</fullName>
    </submittedName>
</protein>
<accession>A0A151J5H9</accession>
<gene>
    <name evidence="1" type="ORF">ALC57_09570</name>
</gene>
<dbReference type="AlphaFoldDB" id="A0A151J5H9"/>
<reference evidence="1 2" key="1">
    <citation type="submission" date="2015-09" db="EMBL/GenBank/DDBJ databases">
        <title>Trachymyrmex cornetzi WGS genome.</title>
        <authorList>
            <person name="Nygaard S."/>
            <person name="Hu H."/>
            <person name="Boomsma J."/>
            <person name="Zhang G."/>
        </authorList>
    </citation>
    <scope>NUCLEOTIDE SEQUENCE [LARGE SCALE GENOMIC DNA]</scope>
    <source>
        <strain evidence="1">Tcor2-1</strain>
        <tissue evidence="1">Whole body</tissue>
    </source>
</reference>
<dbReference type="STRING" id="471704.A0A151J5H9"/>
<organism evidence="1 2">
    <name type="scientific">Trachymyrmex cornetzi</name>
    <dbReference type="NCBI Taxonomy" id="471704"/>
    <lineage>
        <taxon>Eukaryota</taxon>
        <taxon>Metazoa</taxon>
        <taxon>Ecdysozoa</taxon>
        <taxon>Arthropoda</taxon>
        <taxon>Hexapoda</taxon>
        <taxon>Insecta</taxon>
        <taxon>Pterygota</taxon>
        <taxon>Neoptera</taxon>
        <taxon>Endopterygota</taxon>
        <taxon>Hymenoptera</taxon>
        <taxon>Apocrita</taxon>
        <taxon>Aculeata</taxon>
        <taxon>Formicoidea</taxon>
        <taxon>Formicidae</taxon>
        <taxon>Myrmicinae</taxon>
        <taxon>Trachymyrmex</taxon>
    </lineage>
</organism>
<keyword evidence="2" id="KW-1185">Reference proteome</keyword>